<feature type="non-terminal residue" evidence="2">
    <location>
        <position position="1"/>
    </location>
</feature>
<protein>
    <submittedName>
        <fullName evidence="2">Uncharacterized protein</fullName>
    </submittedName>
</protein>
<comment type="caution">
    <text evidence="2">The sequence shown here is derived from an EMBL/GenBank/DDBJ whole genome shotgun (WGS) entry which is preliminary data.</text>
</comment>
<feature type="region of interest" description="Disordered" evidence="1">
    <location>
        <begin position="1"/>
        <end position="42"/>
    </location>
</feature>
<dbReference type="AlphaFoldDB" id="A0A392RBQ3"/>
<organism evidence="2 3">
    <name type="scientific">Trifolium medium</name>
    <dbReference type="NCBI Taxonomy" id="97028"/>
    <lineage>
        <taxon>Eukaryota</taxon>
        <taxon>Viridiplantae</taxon>
        <taxon>Streptophyta</taxon>
        <taxon>Embryophyta</taxon>
        <taxon>Tracheophyta</taxon>
        <taxon>Spermatophyta</taxon>
        <taxon>Magnoliopsida</taxon>
        <taxon>eudicotyledons</taxon>
        <taxon>Gunneridae</taxon>
        <taxon>Pentapetalae</taxon>
        <taxon>rosids</taxon>
        <taxon>fabids</taxon>
        <taxon>Fabales</taxon>
        <taxon>Fabaceae</taxon>
        <taxon>Papilionoideae</taxon>
        <taxon>50 kb inversion clade</taxon>
        <taxon>NPAAA clade</taxon>
        <taxon>Hologalegina</taxon>
        <taxon>IRL clade</taxon>
        <taxon>Trifolieae</taxon>
        <taxon>Trifolium</taxon>
    </lineage>
</organism>
<evidence type="ECO:0000313" key="2">
    <source>
        <dbReference type="EMBL" id="MCI32995.1"/>
    </source>
</evidence>
<dbReference type="EMBL" id="LXQA010200598">
    <property type="protein sequence ID" value="MCI32995.1"/>
    <property type="molecule type" value="Genomic_DNA"/>
</dbReference>
<proteinExistence type="predicted"/>
<feature type="region of interest" description="Disordered" evidence="1">
    <location>
        <begin position="60"/>
        <end position="83"/>
    </location>
</feature>
<dbReference type="Proteomes" id="UP000265520">
    <property type="component" value="Unassembled WGS sequence"/>
</dbReference>
<accession>A0A392RBQ3</accession>
<sequence>IKSGKIQGATSAQTGVKKSYGGPPKKKEGKTNIVSDGTSRRPLVQLPYLQHPYVAATTQGQYQQPAYPTRPASAKQISTVEPI</sequence>
<keyword evidence="3" id="KW-1185">Reference proteome</keyword>
<name>A0A392RBQ3_9FABA</name>
<reference evidence="2 3" key="1">
    <citation type="journal article" date="2018" name="Front. Plant Sci.">
        <title>Red Clover (Trifolium pratense) and Zigzag Clover (T. medium) - A Picture of Genomic Similarities and Differences.</title>
        <authorList>
            <person name="Dluhosova J."/>
            <person name="Istvanek J."/>
            <person name="Nedelnik J."/>
            <person name="Repkova J."/>
        </authorList>
    </citation>
    <scope>NUCLEOTIDE SEQUENCE [LARGE SCALE GENOMIC DNA]</scope>
    <source>
        <strain evidence="3">cv. 10/8</strain>
        <tissue evidence="2">Leaf</tissue>
    </source>
</reference>
<evidence type="ECO:0000256" key="1">
    <source>
        <dbReference type="SAM" id="MobiDB-lite"/>
    </source>
</evidence>
<evidence type="ECO:0000313" key="3">
    <source>
        <dbReference type="Proteomes" id="UP000265520"/>
    </source>
</evidence>